<accession>A0ABC8T1V1</accession>
<proteinExistence type="predicted"/>
<dbReference type="AlphaFoldDB" id="A0ABC8T1V1"/>
<protein>
    <submittedName>
        <fullName evidence="1">Uncharacterized protein</fullName>
    </submittedName>
</protein>
<comment type="caution">
    <text evidence="1">The sequence shown here is derived from an EMBL/GenBank/DDBJ whole genome shotgun (WGS) entry which is preliminary data.</text>
</comment>
<sequence>MDFATGREDGTEDMFVDGGGAEDMYVAGNENGQVARGNGFSCTGTGRGSGSSGFLKNRTVSGFLQNGTGEWKRLLKGGGVMTSVGGVGHSGCSIGVLREGGGTRQLRQWQDITSSPCFESSNCKLAIKRFHEALHKIMVNCIIFWQDRTVETAQHIFSKPDFFSKA</sequence>
<evidence type="ECO:0000313" key="2">
    <source>
        <dbReference type="Proteomes" id="UP001642360"/>
    </source>
</evidence>
<reference evidence="1 2" key="1">
    <citation type="submission" date="2024-02" db="EMBL/GenBank/DDBJ databases">
        <authorList>
            <person name="Vignale AGUSTIN F."/>
            <person name="Sosa J E."/>
            <person name="Modenutti C."/>
        </authorList>
    </citation>
    <scope>NUCLEOTIDE SEQUENCE [LARGE SCALE GENOMIC DNA]</scope>
</reference>
<dbReference type="Proteomes" id="UP001642360">
    <property type="component" value="Unassembled WGS sequence"/>
</dbReference>
<keyword evidence="2" id="KW-1185">Reference proteome</keyword>
<dbReference type="EMBL" id="CAUOFW020003791">
    <property type="protein sequence ID" value="CAK9162056.1"/>
    <property type="molecule type" value="Genomic_DNA"/>
</dbReference>
<evidence type="ECO:0000313" key="1">
    <source>
        <dbReference type="EMBL" id="CAK9162056.1"/>
    </source>
</evidence>
<organism evidence="1 2">
    <name type="scientific">Ilex paraguariensis</name>
    <name type="common">yerba mate</name>
    <dbReference type="NCBI Taxonomy" id="185542"/>
    <lineage>
        <taxon>Eukaryota</taxon>
        <taxon>Viridiplantae</taxon>
        <taxon>Streptophyta</taxon>
        <taxon>Embryophyta</taxon>
        <taxon>Tracheophyta</taxon>
        <taxon>Spermatophyta</taxon>
        <taxon>Magnoliopsida</taxon>
        <taxon>eudicotyledons</taxon>
        <taxon>Gunneridae</taxon>
        <taxon>Pentapetalae</taxon>
        <taxon>asterids</taxon>
        <taxon>campanulids</taxon>
        <taxon>Aquifoliales</taxon>
        <taxon>Aquifoliaceae</taxon>
        <taxon>Ilex</taxon>
    </lineage>
</organism>
<gene>
    <name evidence="1" type="ORF">ILEXP_LOCUS30891</name>
</gene>
<name>A0ABC8T1V1_9AQUA</name>